<reference evidence="2" key="1">
    <citation type="journal article" date="2019" name="Microbiol. Resour. Announc.">
        <title>Draft Genome Sequences of Five Environmental Bacterial Isolates That Degrade Polyethylene Terephthalate Plastic.</title>
        <authorList>
            <person name="Leon-Zayas R."/>
            <person name="Roberts C."/>
            <person name="Vague M."/>
            <person name="Mellies J.L."/>
        </authorList>
    </citation>
    <scope>NUCLEOTIDE SEQUENCE</scope>
    <source>
        <strain evidence="2">13.2</strain>
    </source>
</reference>
<gene>
    <name evidence="2" type="ORF">ABH853_23845</name>
</gene>
<evidence type="ECO:0000313" key="2">
    <source>
        <dbReference type="EMBL" id="XBG31342.1"/>
    </source>
</evidence>
<feature type="region of interest" description="Disordered" evidence="1">
    <location>
        <begin position="1"/>
        <end position="41"/>
    </location>
</feature>
<dbReference type="EMBL" id="CP157179">
    <property type="protein sequence ID" value="XBG31342.1"/>
    <property type="molecule type" value="Genomic_DNA"/>
</dbReference>
<sequence length="41" mass="4121">MAPSSRANGDADGYRDDSRPGHRRGDGGVRGPGAVGVQPTA</sequence>
<protein>
    <submittedName>
        <fullName evidence="2">Uncharacterized protein</fullName>
    </submittedName>
</protein>
<feature type="compositionally biased region" description="Basic and acidic residues" evidence="1">
    <location>
        <begin position="12"/>
        <end position="27"/>
    </location>
</feature>
<dbReference type="AlphaFoldDB" id="A0AAU7BFK7"/>
<name>A0AAU7BFK7_9PSED</name>
<organism evidence="2">
    <name type="scientific">Pseudomonas sp. 13.2</name>
    <dbReference type="NCBI Taxonomy" id="3144665"/>
    <lineage>
        <taxon>Bacteria</taxon>
        <taxon>Pseudomonadati</taxon>
        <taxon>Pseudomonadota</taxon>
        <taxon>Gammaproteobacteria</taxon>
        <taxon>Pseudomonadales</taxon>
        <taxon>Pseudomonadaceae</taxon>
        <taxon>Pseudomonas</taxon>
    </lineage>
</organism>
<proteinExistence type="predicted"/>
<accession>A0AAU7BFK7</accession>
<evidence type="ECO:0000256" key="1">
    <source>
        <dbReference type="SAM" id="MobiDB-lite"/>
    </source>
</evidence>
<reference evidence="2" key="2">
    <citation type="submission" date="2024-05" db="EMBL/GenBank/DDBJ databases">
        <authorList>
            <person name="Mellies J."/>
            <person name="Newton I."/>
        </authorList>
    </citation>
    <scope>NUCLEOTIDE SEQUENCE</scope>
    <source>
        <strain evidence="2">13.2</strain>
    </source>
</reference>